<feature type="region of interest" description="Disordered" evidence="10">
    <location>
        <begin position="569"/>
        <end position="616"/>
    </location>
</feature>
<dbReference type="GO" id="GO:0008270">
    <property type="term" value="F:zinc ion binding"/>
    <property type="evidence" value="ECO:0007669"/>
    <property type="project" value="UniProtKB-KW"/>
</dbReference>
<feature type="compositionally biased region" description="Basic and acidic residues" evidence="10">
    <location>
        <begin position="236"/>
        <end position="245"/>
    </location>
</feature>
<dbReference type="OrthoDB" id="527344at2759"/>
<comment type="similarity">
    <text evidence="3 9">Belongs to the Deltex family.</text>
</comment>
<dbReference type="Gene3D" id="3.30.70.330">
    <property type="match status" value="1"/>
</dbReference>
<feature type="compositionally biased region" description="Low complexity" evidence="10">
    <location>
        <begin position="597"/>
        <end position="609"/>
    </location>
</feature>
<keyword evidence="4 9" id="KW-0808">Transferase</keyword>
<dbReference type="InterPro" id="IPR012677">
    <property type="entry name" value="Nucleotide-bd_a/b_plait_sf"/>
</dbReference>
<feature type="region of interest" description="Disordered" evidence="10">
    <location>
        <begin position="173"/>
        <end position="382"/>
    </location>
</feature>
<evidence type="ECO:0000313" key="14">
    <source>
        <dbReference type="Proteomes" id="UP000838412"/>
    </source>
</evidence>
<dbReference type="EMBL" id="OV696691">
    <property type="protein sequence ID" value="CAH1268222.1"/>
    <property type="molecule type" value="Genomic_DNA"/>
</dbReference>
<dbReference type="GO" id="GO:0016567">
    <property type="term" value="P:protein ubiquitination"/>
    <property type="evidence" value="ECO:0007669"/>
    <property type="project" value="UniProtKB-UniRule"/>
</dbReference>
<dbReference type="InterPro" id="IPR039399">
    <property type="entry name" value="Deltex_C_sf"/>
</dbReference>
<dbReference type="SMART" id="SM00184">
    <property type="entry name" value="RING"/>
    <property type="match status" value="1"/>
</dbReference>
<dbReference type="Pfam" id="PF18102">
    <property type="entry name" value="DTC"/>
    <property type="match status" value="1"/>
</dbReference>
<dbReference type="PROSITE" id="PS00518">
    <property type="entry name" value="ZF_RING_1"/>
    <property type="match status" value="1"/>
</dbReference>
<dbReference type="InterPro" id="IPR013083">
    <property type="entry name" value="Znf_RING/FYVE/PHD"/>
</dbReference>
<proteinExistence type="inferred from homology"/>
<evidence type="ECO:0000256" key="5">
    <source>
        <dbReference type="ARBA" id="ARBA00022723"/>
    </source>
</evidence>
<evidence type="ECO:0000256" key="10">
    <source>
        <dbReference type="SAM" id="MobiDB-lite"/>
    </source>
</evidence>
<organism evidence="13 14">
    <name type="scientific">Branchiostoma lanceolatum</name>
    <name type="common">Common lancelet</name>
    <name type="synonym">Amphioxus lanceolatum</name>
    <dbReference type="NCBI Taxonomy" id="7740"/>
    <lineage>
        <taxon>Eukaryota</taxon>
        <taxon>Metazoa</taxon>
        <taxon>Chordata</taxon>
        <taxon>Cephalochordata</taxon>
        <taxon>Leptocardii</taxon>
        <taxon>Amphioxiformes</taxon>
        <taxon>Branchiostomatidae</taxon>
        <taxon>Branchiostoma</taxon>
    </lineage>
</organism>
<feature type="compositionally biased region" description="Basic residues" evidence="10">
    <location>
        <begin position="247"/>
        <end position="257"/>
    </location>
</feature>
<dbReference type="InterPro" id="IPR001841">
    <property type="entry name" value="Znf_RING"/>
</dbReference>
<dbReference type="InterPro" id="IPR039398">
    <property type="entry name" value="Deltex_fam"/>
</dbReference>
<dbReference type="SUPFAM" id="SSF54928">
    <property type="entry name" value="RNA-binding domain, RBD"/>
    <property type="match status" value="1"/>
</dbReference>
<keyword evidence="14" id="KW-1185">Reference proteome</keyword>
<dbReference type="InterPro" id="IPR043472">
    <property type="entry name" value="Macro_dom-like"/>
</dbReference>
<dbReference type="Pfam" id="PF01661">
    <property type="entry name" value="Macro"/>
    <property type="match status" value="1"/>
</dbReference>
<dbReference type="Pfam" id="PF23085">
    <property type="entry name" value="RRM_PARP14_3"/>
    <property type="match status" value="1"/>
</dbReference>
<evidence type="ECO:0000259" key="11">
    <source>
        <dbReference type="PROSITE" id="PS50089"/>
    </source>
</evidence>
<feature type="compositionally biased region" description="Polar residues" evidence="10">
    <location>
        <begin position="656"/>
        <end position="670"/>
    </location>
</feature>
<dbReference type="CDD" id="cd09633">
    <property type="entry name" value="Deltex_C"/>
    <property type="match status" value="1"/>
</dbReference>
<gene>
    <name evidence="13" type="primary">DTX3L</name>
    <name evidence="13" type="ORF">BLAG_LOCUS21241</name>
</gene>
<keyword evidence="6 8" id="KW-0863">Zinc-finger</keyword>
<sequence>MAAANGRSWSDGSEQEIPGQFGLEFSSVLVSYIPQSVTQWDLESHFDKETHRKDYPQVRMMSTQAIVTFKSHSNAMEVARKEHTTYNGTDLTVEPYIEVFSTVTAVIPASLRDHLPNDVIDRLENKTGVQVNRNSRQNNTLEITGSLHEIEQAQKMLRKRFATIIHEELVTGSQPQVSISSKRTDKYNHNRYMDNHTDLGQVDVDETGQEFTSIKDSNDRDIKQSYQTNGLPPDLAEDRSKDGPRNGRSRPLTRKIAGRSSSLSRLEGSTRTDHVRAPWDTKEGPADIIGKRLDNRSNVSSEVKKPHTQPVLSSKSPGASKPKSSAKGKLKTPSVLPSRPTFPSTQTGGSITGSTSKSSRSRLQGGVCVSTSTQRASRRRTHSVHHYRGVNVSVVHGDLTEEIVDVIVSSAGGDMKNHGGVAGAISRAGGPSIQEDCDRYRRRHGPLNTTDCMVTGPGRLPCSHVIHVAGPVFQSRHPFKTEEELKETTFRVLTSAAVDLKAQSIALPAISSGTFRVPKDMCARSMLAGIMAFAETQREICSDLGDIRIVDNDFGTVLGFTSHCEKLLDESSDRDSKRGSRRRSSSMSRADRRDRTSSSGHTVSSSNTSKVPAASGAVSGATTYGSSYNHDSYQSLPSFLNDNKGDYYFRDENDWDQQNTPGMEFSSQAQPHDKSTKSDGQQDEACPICMSDFTDPKTLPCKHKFCAACLATALKHAAKCPICGLVVGRLRGDQPDGKMECVVEKYSSLPGYPGCGTIIIHYDIPSGIQGPEHPNPGHRFHGTSRKAYLPCNPEGQEVLTLLKEAWKNKLVFTIGTSVTTGTSDAVTWNDIHHKTNRSGGPTRYGYPDPTYLGRVKEELAAKGITPRPSTA</sequence>
<evidence type="ECO:0000256" key="2">
    <source>
        <dbReference type="ARBA" id="ARBA00004906"/>
    </source>
</evidence>
<evidence type="ECO:0000256" key="8">
    <source>
        <dbReference type="PROSITE-ProRule" id="PRU00175"/>
    </source>
</evidence>
<dbReference type="PROSITE" id="PS50089">
    <property type="entry name" value="ZF_RING_2"/>
    <property type="match status" value="1"/>
</dbReference>
<dbReference type="PANTHER" id="PTHR12622">
    <property type="entry name" value="DELTEX-RELATED"/>
    <property type="match status" value="1"/>
</dbReference>
<dbReference type="InterPro" id="IPR002589">
    <property type="entry name" value="Macro_dom"/>
</dbReference>
<dbReference type="Pfam" id="PF13923">
    <property type="entry name" value="zf-C3HC4_2"/>
    <property type="match status" value="1"/>
</dbReference>
<keyword evidence="9" id="KW-0963">Cytoplasm</keyword>
<dbReference type="Gene3D" id="3.30.40.10">
    <property type="entry name" value="Zinc/RING finger domain, C3HC4 (zinc finger)"/>
    <property type="match status" value="1"/>
</dbReference>
<comment type="subcellular location">
    <subcellularLocation>
        <location evidence="9">Cytoplasm</location>
    </subcellularLocation>
</comment>
<dbReference type="EC" id="2.3.2.27" evidence="9"/>
<dbReference type="Proteomes" id="UP000838412">
    <property type="component" value="Chromosome 6"/>
</dbReference>
<feature type="compositionally biased region" description="Basic and acidic residues" evidence="10">
    <location>
        <begin position="569"/>
        <end position="578"/>
    </location>
</feature>
<feature type="compositionally biased region" description="Low complexity" evidence="10">
    <location>
        <begin position="258"/>
        <end position="267"/>
    </location>
</feature>
<keyword evidence="7 9" id="KW-0862">Zinc</keyword>
<dbReference type="Gene3D" id="3.40.220.10">
    <property type="entry name" value="Leucine Aminopeptidase, subunit E, domain 1"/>
    <property type="match status" value="1"/>
</dbReference>
<dbReference type="AlphaFoldDB" id="A0A8K0A2S1"/>
<evidence type="ECO:0000256" key="4">
    <source>
        <dbReference type="ARBA" id="ARBA00022679"/>
    </source>
</evidence>
<evidence type="ECO:0000256" key="1">
    <source>
        <dbReference type="ARBA" id="ARBA00000900"/>
    </source>
</evidence>
<evidence type="ECO:0000259" key="12">
    <source>
        <dbReference type="PROSITE" id="PS51154"/>
    </source>
</evidence>
<dbReference type="Gene3D" id="3.30.390.130">
    <property type="match status" value="1"/>
</dbReference>
<dbReference type="PROSITE" id="PS51154">
    <property type="entry name" value="MACRO"/>
    <property type="match status" value="1"/>
</dbReference>
<comment type="pathway">
    <text evidence="2 9">Protein modification; protein ubiquitination.</text>
</comment>
<feature type="domain" description="RING-type" evidence="11">
    <location>
        <begin position="686"/>
        <end position="723"/>
    </location>
</feature>
<feature type="compositionally biased region" description="Low complexity" evidence="10">
    <location>
        <begin position="312"/>
        <end position="323"/>
    </location>
</feature>
<comment type="catalytic activity">
    <reaction evidence="1 9">
        <text>S-ubiquitinyl-[E2 ubiquitin-conjugating enzyme]-L-cysteine + [acceptor protein]-L-lysine = [E2 ubiquitin-conjugating enzyme]-L-cysteine + N(6)-ubiquitinyl-[acceptor protein]-L-lysine.</text>
        <dbReference type="EC" id="2.3.2.27"/>
    </reaction>
</comment>
<dbReference type="CDD" id="cd02907">
    <property type="entry name" value="Macro_Af1521_BAL-like"/>
    <property type="match status" value="1"/>
</dbReference>
<feature type="domain" description="Macro" evidence="12">
    <location>
        <begin position="379"/>
        <end position="568"/>
    </location>
</feature>
<evidence type="ECO:0000256" key="6">
    <source>
        <dbReference type="ARBA" id="ARBA00022771"/>
    </source>
</evidence>
<dbReference type="SMART" id="SM00506">
    <property type="entry name" value="A1pp"/>
    <property type="match status" value="1"/>
</dbReference>
<dbReference type="FunFam" id="3.30.390.130:FF:000001">
    <property type="entry name" value="Probable E3 ubiquitin-protein ligase DTX3"/>
    <property type="match status" value="1"/>
</dbReference>
<evidence type="ECO:0000313" key="13">
    <source>
        <dbReference type="EMBL" id="CAH1268222.1"/>
    </source>
</evidence>
<dbReference type="InterPro" id="IPR039396">
    <property type="entry name" value="Deltex_C"/>
</dbReference>
<accession>A0A8K0A2S1</accession>
<dbReference type="GO" id="GO:0003676">
    <property type="term" value="F:nucleic acid binding"/>
    <property type="evidence" value="ECO:0007669"/>
    <property type="project" value="InterPro"/>
</dbReference>
<feature type="compositionally biased region" description="Low complexity" evidence="10">
    <location>
        <begin position="344"/>
        <end position="375"/>
    </location>
</feature>
<dbReference type="InterPro" id="IPR035979">
    <property type="entry name" value="RBD_domain_sf"/>
</dbReference>
<protein>
    <recommendedName>
        <fullName evidence="9">E3 ubiquitin-protein ligase</fullName>
        <ecNumber evidence="9">2.3.2.27</ecNumber>
    </recommendedName>
</protein>
<reference evidence="13" key="1">
    <citation type="submission" date="2022-01" db="EMBL/GenBank/DDBJ databases">
        <authorList>
            <person name="Braso-Vives M."/>
        </authorList>
    </citation>
    <scope>NUCLEOTIDE SEQUENCE</scope>
</reference>
<keyword evidence="5 9" id="KW-0479">Metal-binding</keyword>
<dbReference type="InterPro" id="IPR017907">
    <property type="entry name" value="Znf_RING_CS"/>
</dbReference>
<feature type="region of interest" description="Disordered" evidence="10">
    <location>
        <begin position="650"/>
        <end position="683"/>
    </location>
</feature>
<dbReference type="GO" id="GO:0007219">
    <property type="term" value="P:Notch signaling pathway"/>
    <property type="evidence" value="ECO:0007669"/>
    <property type="project" value="InterPro"/>
</dbReference>
<evidence type="ECO:0000256" key="3">
    <source>
        <dbReference type="ARBA" id="ARBA00009413"/>
    </source>
</evidence>
<dbReference type="GO" id="GO:0061630">
    <property type="term" value="F:ubiquitin protein ligase activity"/>
    <property type="evidence" value="ECO:0007669"/>
    <property type="project" value="UniProtKB-UniRule"/>
</dbReference>
<dbReference type="GO" id="GO:0005737">
    <property type="term" value="C:cytoplasm"/>
    <property type="evidence" value="ECO:0007669"/>
    <property type="project" value="UniProtKB-SubCell"/>
</dbReference>
<evidence type="ECO:0000256" key="7">
    <source>
        <dbReference type="ARBA" id="ARBA00022833"/>
    </source>
</evidence>
<name>A0A8K0A2S1_BRALA</name>
<feature type="compositionally biased region" description="Basic and acidic residues" evidence="10">
    <location>
        <begin position="182"/>
        <end position="197"/>
    </location>
</feature>
<feature type="compositionally biased region" description="Basic and acidic residues" evidence="10">
    <location>
        <begin position="268"/>
        <end position="295"/>
    </location>
</feature>
<dbReference type="SUPFAM" id="SSF57850">
    <property type="entry name" value="RING/U-box"/>
    <property type="match status" value="1"/>
</dbReference>
<evidence type="ECO:0000256" key="9">
    <source>
        <dbReference type="RuleBase" id="RU367105"/>
    </source>
</evidence>
<dbReference type="UniPathway" id="UPA00143"/>
<dbReference type="SUPFAM" id="SSF52949">
    <property type="entry name" value="Macro domain-like"/>
    <property type="match status" value="1"/>
</dbReference>